<reference evidence="1 2" key="1">
    <citation type="submission" date="2020-08" db="EMBL/GenBank/DDBJ databases">
        <title>Aphidius gifuensis genome sequencing and assembly.</title>
        <authorList>
            <person name="Du Z."/>
        </authorList>
    </citation>
    <scope>NUCLEOTIDE SEQUENCE [LARGE SCALE GENOMIC DNA]</scope>
    <source>
        <strain evidence="1">YNYX2018</strain>
        <tissue evidence="1">Adults</tissue>
    </source>
</reference>
<accession>A0A834Y3F3</accession>
<proteinExistence type="predicted"/>
<evidence type="ECO:0000313" key="1">
    <source>
        <dbReference type="EMBL" id="KAF7995806.1"/>
    </source>
</evidence>
<sequence>MSGILRSPLHLVGTAKYATNNFWKTVGASVNKIIPIFAEKLPDKEETLLSSLENFIALQSSGKIGLITKKKETNFIFPAVFISTTNRKLVEPQRLYDTTAAAKERPISFRAGGLNLLLDGNKLKFKVEDSDETFIMNHTVYVKAFRKPQIVLKNGMIKDMLPLNIQDVILENAKLTLKTPKGKPEQNILKLLLPYSRFYEGHYHIASVKQYDGFGDYGTIVEPKKNTKLNAADKPGRVQLQFPMTLSLQGFKQKIRTIKAHETASVNKIIPIFAEKLPDKEETLVSRLGNFIASQSSGKIFLRTKDSSQKNFTFPTVFMTELNGKFVEPKLLLDTVAAAEEEPISFRAGGLNLLLDGNKLKFKVEDSDETFILHHAVYVKAQIKPPHNKPPQIKKNRGLEYMPLDIRDRFLCDAKLTIETPLKEKEDHFYKFDHLMASLDAFDALGDHETIVKPKKTTKPEFDEPGRVQLQFPMALSLQGFKQVIEIAPSNETFEAFKEPSKKNVIANTKNDKKTNIGRIEMLLQTGDLELTTQDPSNPSFDCRHEVSILVDLDGDVPLIEMNPKTIQKHTHR</sequence>
<keyword evidence="2" id="KW-1185">Reference proteome</keyword>
<gene>
    <name evidence="1" type="ORF">HCN44_006913</name>
</gene>
<organism evidence="1 2">
    <name type="scientific">Aphidius gifuensis</name>
    <name type="common">Parasitoid wasp</name>
    <dbReference type="NCBI Taxonomy" id="684658"/>
    <lineage>
        <taxon>Eukaryota</taxon>
        <taxon>Metazoa</taxon>
        <taxon>Ecdysozoa</taxon>
        <taxon>Arthropoda</taxon>
        <taxon>Hexapoda</taxon>
        <taxon>Insecta</taxon>
        <taxon>Pterygota</taxon>
        <taxon>Neoptera</taxon>
        <taxon>Endopterygota</taxon>
        <taxon>Hymenoptera</taxon>
        <taxon>Apocrita</taxon>
        <taxon>Ichneumonoidea</taxon>
        <taxon>Braconidae</taxon>
        <taxon>Aphidiinae</taxon>
        <taxon>Aphidius</taxon>
    </lineage>
</organism>
<dbReference type="Proteomes" id="UP000639338">
    <property type="component" value="Unassembled WGS sequence"/>
</dbReference>
<name>A0A834Y3F3_APHGI</name>
<comment type="caution">
    <text evidence="1">The sequence shown here is derived from an EMBL/GenBank/DDBJ whole genome shotgun (WGS) entry which is preliminary data.</text>
</comment>
<dbReference type="EMBL" id="JACMRX010000002">
    <property type="protein sequence ID" value="KAF7995806.1"/>
    <property type="molecule type" value="Genomic_DNA"/>
</dbReference>
<evidence type="ECO:0000313" key="2">
    <source>
        <dbReference type="Proteomes" id="UP000639338"/>
    </source>
</evidence>
<protein>
    <submittedName>
        <fullName evidence="1">Uncharacterized protein</fullName>
    </submittedName>
</protein>
<dbReference type="AlphaFoldDB" id="A0A834Y3F3"/>